<reference evidence="3" key="1">
    <citation type="submission" date="2019-01" db="EMBL/GenBank/DDBJ databases">
        <title>Draft genome sequences of three monokaryotic isolates of the white-rot basidiomycete fungus Dichomitus squalens.</title>
        <authorList>
            <consortium name="DOE Joint Genome Institute"/>
            <person name="Lopez S.C."/>
            <person name="Andreopoulos B."/>
            <person name="Pangilinan J."/>
            <person name="Lipzen A."/>
            <person name="Riley R."/>
            <person name="Ahrendt S."/>
            <person name="Ng V."/>
            <person name="Barry K."/>
            <person name="Daum C."/>
            <person name="Grigoriev I.V."/>
            <person name="Hilden K.S."/>
            <person name="Makela M.R."/>
            <person name="de Vries R.P."/>
        </authorList>
    </citation>
    <scope>NUCLEOTIDE SEQUENCE [LARGE SCALE GENOMIC DNA]</scope>
    <source>
        <strain evidence="3">OM18370.1</strain>
    </source>
</reference>
<gene>
    <name evidence="3" type="ORF">BD311DRAFT_684249</name>
</gene>
<accession>A0A4Q9N1W8</accession>
<keyword evidence="2" id="KW-1133">Transmembrane helix</keyword>
<organism evidence="3">
    <name type="scientific">Dichomitus squalens</name>
    <dbReference type="NCBI Taxonomy" id="114155"/>
    <lineage>
        <taxon>Eukaryota</taxon>
        <taxon>Fungi</taxon>
        <taxon>Dikarya</taxon>
        <taxon>Basidiomycota</taxon>
        <taxon>Agaricomycotina</taxon>
        <taxon>Agaricomycetes</taxon>
        <taxon>Polyporales</taxon>
        <taxon>Polyporaceae</taxon>
        <taxon>Dichomitus</taxon>
    </lineage>
</organism>
<dbReference type="EMBL" id="ML143390">
    <property type="protein sequence ID" value="TBU33828.1"/>
    <property type="molecule type" value="Genomic_DNA"/>
</dbReference>
<evidence type="ECO:0000256" key="2">
    <source>
        <dbReference type="SAM" id="Phobius"/>
    </source>
</evidence>
<protein>
    <submittedName>
        <fullName evidence="3">Uncharacterized protein</fullName>
    </submittedName>
</protein>
<feature type="compositionally biased region" description="Acidic residues" evidence="1">
    <location>
        <begin position="468"/>
        <end position="484"/>
    </location>
</feature>
<feature type="region of interest" description="Disordered" evidence="1">
    <location>
        <begin position="468"/>
        <end position="509"/>
    </location>
</feature>
<feature type="transmembrane region" description="Helical" evidence="2">
    <location>
        <begin position="72"/>
        <end position="93"/>
    </location>
</feature>
<keyword evidence="2" id="KW-0472">Membrane</keyword>
<name>A0A4Q9N1W8_9APHY</name>
<feature type="compositionally biased region" description="Acidic residues" evidence="1">
    <location>
        <begin position="378"/>
        <end position="387"/>
    </location>
</feature>
<dbReference type="Proteomes" id="UP000292957">
    <property type="component" value="Unassembled WGS sequence"/>
</dbReference>
<evidence type="ECO:0000313" key="3">
    <source>
        <dbReference type="EMBL" id="TBU33828.1"/>
    </source>
</evidence>
<feature type="region of interest" description="Disordered" evidence="1">
    <location>
        <begin position="366"/>
        <end position="397"/>
    </location>
</feature>
<keyword evidence="2" id="KW-0812">Transmembrane</keyword>
<evidence type="ECO:0000256" key="1">
    <source>
        <dbReference type="SAM" id="MobiDB-lite"/>
    </source>
</evidence>
<proteinExistence type="predicted"/>
<dbReference type="AlphaFoldDB" id="A0A4Q9N1W8"/>
<feature type="compositionally biased region" description="Low complexity" evidence="1">
    <location>
        <begin position="485"/>
        <end position="509"/>
    </location>
</feature>
<dbReference type="OrthoDB" id="3233661at2759"/>
<sequence>MILLDGLDKQDGQPSSKLVAEASPSVIPVARVHTPTPSLPDYEASQAQLRPTTESYSEIKKKRTRRRKCKRITIIVLAAYFVLTTVIGIPIIVVKAKQKLKVKSNPYTSWGADTTPVPPKSVQLGHTPLRISAAKSCNTWNVKDRPDGPLLMSQLEYHIPVNASVFLSTNITYANNATYLDHFTGSLLVAVNDDVSVSDGVVYVTMHHTNKGVGNATNVCLMETNSGNGVYIFAPTNLDTSDALNFNVTLLLPQNGTSPRNIESLMCHLPHFQHTYQQLDPKITFNNVVLGGALSGVYVESLQANSATVKASAAEVRGWFKVASQLSLETVSAPITAEVDLFNDGGAPTFMTVTTGNSPLNVNVTLHAPPPANYSSADADDDDDDDGPPPPPPPGPQFVTYAETFNAPLNVAVVHASDSPVANMRLRAVNNIGTASVSLDSRYEGTFDVNTMFAQANVLTWDGTEFDNNYDSDSDDDDDGDPDADISSGDSASATATSTSASAASSSAGAVTQDLAAEGKVRIYLPPSSTSSGTAQSSGRCLEYDLISPSEISGWVGIPPRPLLMRIPGRPIGNQSHVDVVSSLTGAQLILQP</sequence>